<feature type="region of interest" description="Disordered" evidence="1">
    <location>
        <begin position="1"/>
        <end position="26"/>
    </location>
</feature>
<feature type="compositionally biased region" description="Polar residues" evidence="1">
    <location>
        <begin position="1"/>
        <end position="10"/>
    </location>
</feature>
<feature type="compositionally biased region" description="Basic and acidic residues" evidence="1">
    <location>
        <begin position="218"/>
        <end position="229"/>
    </location>
</feature>
<feature type="region of interest" description="Disordered" evidence="1">
    <location>
        <begin position="141"/>
        <end position="229"/>
    </location>
</feature>
<dbReference type="AlphaFoldDB" id="A0A804MGL8"/>
<reference evidence="2" key="3">
    <citation type="submission" date="2021-05" db="UniProtKB">
        <authorList>
            <consortium name="EnsemblPlants"/>
        </authorList>
    </citation>
    <scope>IDENTIFICATION</scope>
    <source>
        <strain evidence="2">cv. B73</strain>
    </source>
</reference>
<dbReference type="EnsemblPlants" id="Zm00001eb084060_T001">
    <property type="protein sequence ID" value="Zm00001eb084060_P001"/>
    <property type="gene ID" value="Zm00001eb084060"/>
</dbReference>
<reference evidence="3" key="1">
    <citation type="submission" date="2015-12" db="EMBL/GenBank/DDBJ databases">
        <title>Update maize B73 reference genome by single molecule sequencing technologies.</title>
        <authorList>
            <consortium name="Maize Genome Sequencing Project"/>
            <person name="Ware D."/>
        </authorList>
    </citation>
    <scope>NUCLEOTIDE SEQUENCE [LARGE SCALE GENOMIC DNA]</scope>
    <source>
        <strain evidence="3">cv. B73</strain>
    </source>
</reference>
<name>A0A804MGL8_MAIZE</name>
<dbReference type="FunCoup" id="A0A804MGL8">
    <property type="interactions" value="21"/>
</dbReference>
<keyword evidence="3" id="KW-1185">Reference proteome</keyword>
<protein>
    <submittedName>
        <fullName evidence="2">Uncharacterized protein</fullName>
    </submittedName>
</protein>
<dbReference type="InParanoid" id="A0A804MGL8"/>
<evidence type="ECO:0000313" key="3">
    <source>
        <dbReference type="Proteomes" id="UP000007305"/>
    </source>
</evidence>
<sequence length="303" mass="31511">MSARTYTQAKTLHRRPRQSSLLADQASAGLAAAAERVGRLLHGDAAHGPVVLASEPPDLAAGVEDAAVHLEPSGAAHDGDPGARVHPGGADVARAVGLAQHAVHVGAEGVELERHVEVREAAVPGAQAVAVDPRVLGGHRHGVGHGPEPPVQAHHHAVGGARAEHGQRGRRRGAPAGAGHGVQRHGHPVEGDGQPVLGVVPDGRPPDAQVQPVPAEPDAQRLHPREVPRRRGGARVVALADEVRVDVQVGVRHQAEVGVAPAVEQELVAVASHEARVVALRAGQLAHCSIKIFEQDYIYTWVM</sequence>
<reference evidence="2" key="2">
    <citation type="submission" date="2019-07" db="EMBL/GenBank/DDBJ databases">
        <authorList>
            <person name="Seetharam A."/>
            <person name="Woodhouse M."/>
            <person name="Cannon E."/>
        </authorList>
    </citation>
    <scope>NUCLEOTIDE SEQUENCE [LARGE SCALE GENOMIC DNA]</scope>
    <source>
        <strain evidence="2">cv. B73</strain>
    </source>
</reference>
<dbReference type="Proteomes" id="UP000007305">
    <property type="component" value="Chromosome 2"/>
</dbReference>
<evidence type="ECO:0000256" key="1">
    <source>
        <dbReference type="SAM" id="MobiDB-lite"/>
    </source>
</evidence>
<organism evidence="2 3">
    <name type="scientific">Zea mays</name>
    <name type="common">Maize</name>
    <dbReference type="NCBI Taxonomy" id="4577"/>
    <lineage>
        <taxon>Eukaryota</taxon>
        <taxon>Viridiplantae</taxon>
        <taxon>Streptophyta</taxon>
        <taxon>Embryophyta</taxon>
        <taxon>Tracheophyta</taxon>
        <taxon>Spermatophyta</taxon>
        <taxon>Magnoliopsida</taxon>
        <taxon>Liliopsida</taxon>
        <taxon>Poales</taxon>
        <taxon>Poaceae</taxon>
        <taxon>PACMAD clade</taxon>
        <taxon>Panicoideae</taxon>
        <taxon>Andropogonodae</taxon>
        <taxon>Andropogoneae</taxon>
        <taxon>Tripsacinae</taxon>
        <taxon>Zea</taxon>
    </lineage>
</organism>
<accession>A0A804MGL8</accession>
<dbReference type="Gramene" id="Zm00001eb084060_T001">
    <property type="protein sequence ID" value="Zm00001eb084060_P001"/>
    <property type="gene ID" value="Zm00001eb084060"/>
</dbReference>
<evidence type="ECO:0000313" key="2">
    <source>
        <dbReference type="EnsemblPlants" id="Zm00001eb084060_P001"/>
    </source>
</evidence>
<proteinExistence type="predicted"/>